<dbReference type="GO" id="GO:0000166">
    <property type="term" value="F:nucleotide binding"/>
    <property type="evidence" value="ECO:0007669"/>
    <property type="project" value="InterPro"/>
</dbReference>
<feature type="domain" description="GFO/IDH/MocA-like oxidoreductase" evidence="2">
    <location>
        <begin position="141"/>
        <end position="241"/>
    </location>
</feature>
<evidence type="ECO:0000259" key="2">
    <source>
        <dbReference type="Pfam" id="PF22725"/>
    </source>
</evidence>
<name>A0A559K7B5_9BACL</name>
<dbReference type="PANTHER" id="PTHR43249">
    <property type="entry name" value="UDP-N-ACETYL-2-AMINO-2-DEOXY-D-GLUCURONATE OXIDASE"/>
    <property type="match status" value="1"/>
</dbReference>
<dbReference type="Pfam" id="PF22725">
    <property type="entry name" value="GFO_IDH_MocA_C3"/>
    <property type="match status" value="1"/>
</dbReference>
<sequence>MVRVAVVGVGVIAAEHLKNLQQNEDAQLVAVCDIIKENAEKVGQQYGAVPYTDFDAMLDNEDIDALFLCVPPFAHGDMEEKAAARGIHLFVEKPVGLDMETVQRKAKVLKEAGIITGTGYCLRYLDTVAIAKQYLQDKKIAMVRAHRFGSIIPLAWWKVMAKSGGQLVEQTTHNVDLMLYLAGDVERVSADTALRVMDDVEGIDIPDVYSVNFRFASGAVGHIDTSFVDQPDGRSVLEVIGRGFRVTLEGTSLTILEKNKSVTYKSNISFYKEQDDAFIQAVKTGNRAGILVPYEVAARTLEVTLAAHQSSETGTFVILSPYKEKATTLG</sequence>
<dbReference type="InterPro" id="IPR036291">
    <property type="entry name" value="NAD(P)-bd_dom_sf"/>
</dbReference>
<dbReference type="InterPro" id="IPR055170">
    <property type="entry name" value="GFO_IDH_MocA-like_dom"/>
</dbReference>
<evidence type="ECO:0000313" key="3">
    <source>
        <dbReference type="EMBL" id="TVY08018.1"/>
    </source>
</evidence>
<dbReference type="OrthoDB" id="9815825at2"/>
<dbReference type="Gene3D" id="3.30.360.10">
    <property type="entry name" value="Dihydrodipicolinate Reductase, domain 2"/>
    <property type="match status" value="1"/>
</dbReference>
<dbReference type="AlphaFoldDB" id="A0A559K7B5"/>
<organism evidence="3 4">
    <name type="scientific">Paenibacillus cremeus</name>
    <dbReference type="NCBI Taxonomy" id="2163881"/>
    <lineage>
        <taxon>Bacteria</taxon>
        <taxon>Bacillati</taxon>
        <taxon>Bacillota</taxon>
        <taxon>Bacilli</taxon>
        <taxon>Bacillales</taxon>
        <taxon>Paenibacillaceae</taxon>
        <taxon>Paenibacillus</taxon>
    </lineage>
</organism>
<dbReference type="EMBL" id="VNJI01000028">
    <property type="protein sequence ID" value="TVY08018.1"/>
    <property type="molecule type" value="Genomic_DNA"/>
</dbReference>
<dbReference type="PANTHER" id="PTHR43249:SF1">
    <property type="entry name" value="D-GLUCOSIDE 3-DEHYDROGENASE"/>
    <property type="match status" value="1"/>
</dbReference>
<dbReference type="SUPFAM" id="SSF55347">
    <property type="entry name" value="Glyceraldehyde-3-phosphate dehydrogenase-like, C-terminal domain"/>
    <property type="match status" value="1"/>
</dbReference>
<reference evidence="3 4" key="1">
    <citation type="submission" date="2019-07" db="EMBL/GenBank/DDBJ databases">
        <authorList>
            <person name="Kim J."/>
        </authorList>
    </citation>
    <scope>NUCLEOTIDE SEQUENCE [LARGE SCALE GENOMIC DNA]</scope>
    <source>
        <strain evidence="3 4">JC52</strain>
    </source>
</reference>
<evidence type="ECO:0000313" key="4">
    <source>
        <dbReference type="Proteomes" id="UP000317036"/>
    </source>
</evidence>
<dbReference type="RefSeq" id="WP_144850447.1">
    <property type="nucleotide sequence ID" value="NZ_VNJI01000028.1"/>
</dbReference>
<evidence type="ECO:0000259" key="1">
    <source>
        <dbReference type="Pfam" id="PF01408"/>
    </source>
</evidence>
<proteinExistence type="predicted"/>
<dbReference type="InterPro" id="IPR000683">
    <property type="entry name" value="Gfo/Idh/MocA-like_OxRdtase_N"/>
</dbReference>
<dbReference type="SUPFAM" id="SSF51735">
    <property type="entry name" value="NAD(P)-binding Rossmann-fold domains"/>
    <property type="match status" value="1"/>
</dbReference>
<gene>
    <name evidence="3" type="ORF">FPZ49_20675</name>
</gene>
<protein>
    <submittedName>
        <fullName evidence="3">Gfo/Idh/MocA family oxidoreductase</fullName>
    </submittedName>
</protein>
<dbReference type="InterPro" id="IPR052515">
    <property type="entry name" value="Gfo/Idh/MocA_Oxidoreductase"/>
</dbReference>
<keyword evidence="4" id="KW-1185">Reference proteome</keyword>
<dbReference type="Pfam" id="PF01408">
    <property type="entry name" value="GFO_IDH_MocA"/>
    <property type="match status" value="1"/>
</dbReference>
<dbReference type="Proteomes" id="UP000317036">
    <property type="component" value="Unassembled WGS sequence"/>
</dbReference>
<feature type="domain" description="Gfo/Idh/MocA-like oxidoreductase N-terminal" evidence="1">
    <location>
        <begin position="2"/>
        <end position="118"/>
    </location>
</feature>
<accession>A0A559K7B5</accession>
<dbReference type="Gene3D" id="3.40.50.720">
    <property type="entry name" value="NAD(P)-binding Rossmann-like Domain"/>
    <property type="match status" value="1"/>
</dbReference>
<comment type="caution">
    <text evidence="3">The sequence shown here is derived from an EMBL/GenBank/DDBJ whole genome shotgun (WGS) entry which is preliminary data.</text>
</comment>